<evidence type="ECO:0000256" key="6">
    <source>
        <dbReference type="ARBA" id="ARBA00022692"/>
    </source>
</evidence>
<evidence type="ECO:0000256" key="1">
    <source>
        <dbReference type="ARBA" id="ARBA00004651"/>
    </source>
</evidence>
<evidence type="ECO:0000256" key="18">
    <source>
        <dbReference type="PIRSR" id="PIRSR600829-4"/>
    </source>
</evidence>
<accession>E4KM28</accession>
<dbReference type="PANTHER" id="PTHR34299">
    <property type="entry name" value="DIACYLGLYCEROL KINASE"/>
    <property type="match status" value="1"/>
</dbReference>
<dbReference type="RefSeq" id="WP_006417456.1">
    <property type="nucleotide sequence ID" value="NZ_AENN01000001.1"/>
</dbReference>
<feature type="transmembrane region" description="Helical" evidence="19">
    <location>
        <begin position="36"/>
        <end position="55"/>
    </location>
</feature>
<dbReference type="GO" id="GO:0008654">
    <property type="term" value="P:phospholipid biosynthetic process"/>
    <property type="evidence" value="ECO:0007669"/>
    <property type="project" value="UniProtKB-KW"/>
</dbReference>
<evidence type="ECO:0000256" key="3">
    <source>
        <dbReference type="ARBA" id="ARBA00022475"/>
    </source>
</evidence>
<keyword evidence="11" id="KW-0443">Lipid metabolism</keyword>
<dbReference type="GO" id="GO:0005524">
    <property type="term" value="F:ATP binding"/>
    <property type="evidence" value="ECO:0007669"/>
    <property type="project" value="UniProtKB-KW"/>
</dbReference>
<evidence type="ECO:0000256" key="15">
    <source>
        <dbReference type="PIRSR" id="PIRSR600829-1"/>
    </source>
</evidence>
<protein>
    <submittedName>
        <fullName evidence="20">Prokaryotic diacylglycerol kinase</fullName>
        <ecNumber evidence="20">2.7.1.107</ecNumber>
        <ecNumber evidence="20">2.7.1.66</ecNumber>
    </submittedName>
</protein>
<keyword evidence="21" id="KW-1185">Reference proteome</keyword>
<feature type="binding site" evidence="17">
    <location>
        <position position="33"/>
    </location>
    <ligand>
        <name>ATP</name>
        <dbReference type="ChEBI" id="CHEBI:30616"/>
    </ligand>
</feature>
<feature type="binding site" evidence="18">
    <location>
        <position position="33"/>
    </location>
    <ligand>
        <name>a divalent metal cation</name>
        <dbReference type="ChEBI" id="CHEBI:60240"/>
    </ligand>
</feature>
<evidence type="ECO:0000256" key="12">
    <source>
        <dbReference type="ARBA" id="ARBA00023136"/>
    </source>
</evidence>
<sequence>MDLKDRKDLNPFKRWLLSCGFALEGLRFTWKGEPNFKIHISILILVTIAGFFFGIARWEWVTLLICFAFILTLELINTALETLVNWIADKQWHPLAKITKDVAAGAVLVGAIIVAGIGLIIFVPYIWQYFLG</sequence>
<dbReference type="InterPro" id="IPR000829">
    <property type="entry name" value="DAGK"/>
</dbReference>
<dbReference type="STRING" id="908337.HMPREF9257_1011"/>
<evidence type="ECO:0000256" key="11">
    <source>
        <dbReference type="ARBA" id="ARBA00023098"/>
    </source>
</evidence>
<dbReference type="Proteomes" id="UP000005990">
    <property type="component" value="Unassembled WGS sequence"/>
</dbReference>
<keyword evidence="3" id="KW-1003">Cell membrane</keyword>
<keyword evidence="18" id="KW-0460">Magnesium</keyword>
<comment type="cofactor">
    <cofactor evidence="18">
        <name>Mg(2+)</name>
        <dbReference type="ChEBI" id="CHEBI:18420"/>
    </cofactor>
    <text evidence="18">Mn(2+), Zn(2+), Cd(2+) and Co(2+) support activity to lesser extents.</text>
</comment>
<dbReference type="GO" id="GO:0046872">
    <property type="term" value="F:metal ion binding"/>
    <property type="evidence" value="ECO:0007669"/>
    <property type="project" value="UniProtKB-KW"/>
</dbReference>
<evidence type="ECO:0000256" key="5">
    <source>
        <dbReference type="ARBA" id="ARBA00022679"/>
    </source>
</evidence>
<feature type="binding site" evidence="17">
    <location>
        <position position="14"/>
    </location>
    <ligand>
        <name>ATP</name>
        <dbReference type="ChEBI" id="CHEBI:30616"/>
    </ligand>
</feature>
<evidence type="ECO:0000256" key="17">
    <source>
        <dbReference type="PIRSR" id="PIRSR600829-3"/>
    </source>
</evidence>
<evidence type="ECO:0000256" key="8">
    <source>
        <dbReference type="ARBA" id="ARBA00022777"/>
    </source>
</evidence>
<dbReference type="EC" id="2.7.1.107" evidence="20"/>
<dbReference type="Pfam" id="PF01219">
    <property type="entry name" value="DAGK_prokar"/>
    <property type="match status" value="1"/>
</dbReference>
<dbReference type="OrthoDB" id="9789934at2"/>
<comment type="subcellular location">
    <subcellularLocation>
        <location evidence="1">Cell membrane</location>
        <topology evidence="1">Multi-pass membrane protein</topology>
    </subcellularLocation>
</comment>
<feature type="active site" description="Proton acceptor" evidence="15">
    <location>
        <position position="74"/>
    </location>
</feature>
<keyword evidence="18" id="KW-0479">Metal-binding</keyword>
<evidence type="ECO:0000256" key="4">
    <source>
        <dbReference type="ARBA" id="ARBA00022516"/>
    </source>
</evidence>
<reference evidence="20 21" key="1">
    <citation type="submission" date="2010-10" db="EMBL/GenBank/DDBJ databases">
        <authorList>
            <person name="Durkin A.S."/>
            <person name="Madupu R."/>
            <person name="Torralba M."/>
            <person name="Gillis M."/>
            <person name="Methe B."/>
            <person name="Sutton G."/>
            <person name="Nelson K.E."/>
        </authorList>
    </citation>
    <scope>NUCLEOTIDE SEQUENCE [LARGE SCALE GENOMIC DNA]</scope>
    <source>
        <strain evidence="20 21">ACS-139-V-Col8</strain>
    </source>
</reference>
<evidence type="ECO:0000256" key="14">
    <source>
        <dbReference type="ARBA" id="ARBA00023264"/>
    </source>
</evidence>
<evidence type="ECO:0000313" key="20">
    <source>
        <dbReference type="EMBL" id="EFR31971.1"/>
    </source>
</evidence>
<keyword evidence="13" id="KW-0594">Phospholipid biosynthesis</keyword>
<organism evidence="20 21">
    <name type="scientific">Eremococcus coleocola ACS-139-V-Col8</name>
    <dbReference type="NCBI Taxonomy" id="908337"/>
    <lineage>
        <taxon>Bacteria</taxon>
        <taxon>Bacillati</taxon>
        <taxon>Bacillota</taxon>
        <taxon>Bacilli</taxon>
        <taxon>Lactobacillales</taxon>
        <taxon>Aerococcaceae</taxon>
        <taxon>Eremococcus</taxon>
    </lineage>
</organism>
<name>E4KM28_9LACT</name>
<dbReference type="eggNOG" id="COG0818">
    <property type="taxonomic scope" value="Bacteria"/>
</dbReference>
<evidence type="ECO:0000256" key="10">
    <source>
        <dbReference type="ARBA" id="ARBA00022989"/>
    </source>
</evidence>
<dbReference type="EC" id="2.7.1.66" evidence="20"/>
<dbReference type="GO" id="GO:0004143">
    <property type="term" value="F:ATP-dependent diacylglycerol kinase activity"/>
    <property type="evidence" value="ECO:0007669"/>
    <property type="project" value="UniProtKB-EC"/>
</dbReference>
<dbReference type="PANTHER" id="PTHR34299:SF1">
    <property type="entry name" value="DIACYLGLYCEROL KINASE"/>
    <property type="match status" value="1"/>
</dbReference>
<evidence type="ECO:0000256" key="13">
    <source>
        <dbReference type="ARBA" id="ARBA00023209"/>
    </source>
</evidence>
<comment type="similarity">
    <text evidence="2">Belongs to the bacterial diacylglycerol kinase family.</text>
</comment>
<comment type="caution">
    <text evidence="20">The sequence shown here is derived from an EMBL/GenBank/DDBJ whole genome shotgun (WGS) entry which is preliminary data.</text>
</comment>
<dbReference type="InterPro" id="IPR033717">
    <property type="entry name" value="UDPK"/>
</dbReference>
<evidence type="ECO:0000256" key="9">
    <source>
        <dbReference type="ARBA" id="ARBA00022840"/>
    </source>
</evidence>
<keyword evidence="5 20" id="KW-0808">Transferase</keyword>
<keyword evidence="14" id="KW-1208">Phospholipid metabolism</keyword>
<dbReference type="InterPro" id="IPR036945">
    <property type="entry name" value="DAGK_sf"/>
</dbReference>
<evidence type="ECO:0000256" key="16">
    <source>
        <dbReference type="PIRSR" id="PIRSR600829-2"/>
    </source>
</evidence>
<proteinExistence type="inferred from homology"/>
<feature type="binding site" evidence="16">
    <location>
        <begin position="27"/>
        <end position="30"/>
    </location>
    <ligand>
        <name>substrate</name>
    </ligand>
</feature>
<dbReference type="GO" id="GO:0036433">
    <property type="term" value="F:di-trans, poly-cis-undecaprenol kinase activity"/>
    <property type="evidence" value="ECO:0007669"/>
    <property type="project" value="UniProtKB-EC"/>
</dbReference>
<evidence type="ECO:0000256" key="19">
    <source>
        <dbReference type="SAM" id="Phobius"/>
    </source>
</evidence>
<dbReference type="GO" id="GO:0005886">
    <property type="term" value="C:plasma membrane"/>
    <property type="evidence" value="ECO:0007669"/>
    <property type="project" value="UniProtKB-SubCell"/>
</dbReference>
<keyword evidence="8 20" id="KW-0418">Kinase</keyword>
<dbReference type="Gene3D" id="1.10.287.3610">
    <property type="match status" value="1"/>
</dbReference>
<evidence type="ECO:0000313" key="21">
    <source>
        <dbReference type="Proteomes" id="UP000005990"/>
    </source>
</evidence>
<feature type="binding site" evidence="18">
    <location>
        <position position="81"/>
    </location>
    <ligand>
        <name>a divalent metal cation</name>
        <dbReference type="ChEBI" id="CHEBI:60240"/>
    </ligand>
</feature>
<dbReference type="AlphaFoldDB" id="E4KM28"/>
<keyword evidence="12 19" id="KW-0472">Membrane</keyword>
<dbReference type="CDD" id="cd14265">
    <property type="entry name" value="UDPK_IM_like"/>
    <property type="match status" value="1"/>
</dbReference>
<evidence type="ECO:0000256" key="2">
    <source>
        <dbReference type="ARBA" id="ARBA00005967"/>
    </source>
</evidence>
<dbReference type="EMBL" id="AENN01000001">
    <property type="protein sequence ID" value="EFR31971.1"/>
    <property type="molecule type" value="Genomic_DNA"/>
</dbReference>
<feature type="binding site" evidence="17">
    <location>
        <begin position="100"/>
        <end position="101"/>
    </location>
    <ligand>
        <name>ATP</name>
        <dbReference type="ChEBI" id="CHEBI:30616"/>
    </ligand>
</feature>
<keyword evidence="6 19" id="KW-0812">Transmembrane</keyword>
<keyword evidence="10 19" id="KW-1133">Transmembrane helix</keyword>
<feature type="transmembrane region" description="Helical" evidence="19">
    <location>
        <begin position="101"/>
        <end position="127"/>
    </location>
</feature>
<feature type="binding site" evidence="16">
    <location>
        <position position="14"/>
    </location>
    <ligand>
        <name>substrate</name>
    </ligand>
</feature>
<keyword evidence="4" id="KW-0444">Lipid biosynthesis</keyword>
<feature type="transmembrane region" description="Helical" evidence="19">
    <location>
        <begin position="61"/>
        <end position="80"/>
    </location>
</feature>
<keyword evidence="9 17" id="KW-0067">ATP-binding</keyword>
<feature type="binding site" evidence="17">
    <location>
        <position position="81"/>
    </location>
    <ligand>
        <name>ATP</name>
        <dbReference type="ChEBI" id="CHEBI:30616"/>
    </ligand>
</feature>
<keyword evidence="7 17" id="KW-0547">Nucleotide-binding</keyword>
<evidence type="ECO:0000256" key="7">
    <source>
        <dbReference type="ARBA" id="ARBA00022741"/>
    </source>
</evidence>
<feature type="binding site" evidence="16">
    <location>
        <position position="74"/>
    </location>
    <ligand>
        <name>substrate</name>
    </ligand>
</feature>
<gene>
    <name evidence="20" type="primary">dgkA</name>
    <name evidence="20" type="ORF">HMPREF9257_1011</name>
</gene>